<feature type="transmembrane region" description="Helical" evidence="5">
    <location>
        <begin position="121"/>
        <end position="141"/>
    </location>
</feature>
<evidence type="ECO:0000259" key="6">
    <source>
        <dbReference type="PROSITE" id="PS50801"/>
    </source>
</evidence>
<name>A0A9D9HQQ1_9SPIR</name>
<keyword evidence="4 5" id="KW-0472">Membrane</keyword>
<dbReference type="InterPro" id="IPR011547">
    <property type="entry name" value="SLC26A/SulP_dom"/>
</dbReference>
<dbReference type="Gene3D" id="3.30.750.24">
    <property type="entry name" value="STAS domain"/>
    <property type="match status" value="1"/>
</dbReference>
<feature type="transmembrane region" description="Helical" evidence="5">
    <location>
        <begin position="96"/>
        <end position="114"/>
    </location>
</feature>
<dbReference type="InterPro" id="IPR002645">
    <property type="entry name" value="STAS_dom"/>
</dbReference>
<reference evidence="7" key="2">
    <citation type="journal article" date="2021" name="PeerJ">
        <title>Extensive microbial diversity within the chicken gut microbiome revealed by metagenomics and culture.</title>
        <authorList>
            <person name="Gilroy R."/>
            <person name="Ravi A."/>
            <person name="Getino M."/>
            <person name="Pursley I."/>
            <person name="Horton D.L."/>
            <person name="Alikhan N.F."/>
            <person name="Baker D."/>
            <person name="Gharbi K."/>
            <person name="Hall N."/>
            <person name="Watson M."/>
            <person name="Adriaenssens E.M."/>
            <person name="Foster-Nyarko E."/>
            <person name="Jarju S."/>
            <person name="Secka A."/>
            <person name="Antonio M."/>
            <person name="Oren A."/>
            <person name="Chaudhuri R.R."/>
            <person name="La Ragione R."/>
            <person name="Hildebrand F."/>
            <person name="Pallen M.J."/>
        </authorList>
    </citation>
    <scope>NUCLEOTIDE SEQUENCE</scope>
    <source>
        <strain evidence="7">10532</strain>
    </source>
</reference>
<feature type="domain" description="STAS" evidence="6">
    <location>
        <begin position="443"/>
        <end position="542"/>
    </location>
</feature>
<dbReference type="Pfam" id="PF01740">
    <property type="entry name" value="STAS"/>
    <property type="match status" value="1"/>
</dbReference>
<dbReference type="PANTHER" id="PTHR11814">
    <property type="entry name" value="SULFATE TRANSPORTER"/>
    <property type="match status" value="1"/>
</dbReference>
<dbReference type="Proteomes" id="UP000823638">
    <property type="component" value="Unassembled WGS sequence"/>
</dbReference>
<feature type="transmembrane region" description="Helical" evidence="5">
    <location>
        <begin position="50"/>
        <end position="67"/>
    </location>
</feature>
<keyword evidence="3 5" id="KW-1133">Transmembrane helix</keyword>
<evidence type="ECO:0000256" key="4">
    <source>
        <dbReference type="ARBA" id="ARBA00023136"/>
    </source>
</evidence>
<proteinExistence type="predicted"/>
<dbReference type="PROSITE" id="PS50801">
    <property type="entry name" value="STAS"/>
    <property type="match status" value="1"/>
</dbReference>
<feature type="transmembrane region" description="Helical" evidence="5">
    <location>
        <begin position="25"/>
        <end position="44"/>
    </location>
</feature>
<protein>
    <submittedName>
        <fullName evidence="7">SulP family inorganic anion transporter</fullName>
    </submittedName>
</protein>
<dbReference type="CDD" id="cd07042">
    <property type="entry name" value="STAS_SulP_like_sulfate_transporter"/>
    <property type="match status" value="1"/>
</dbReference>
<dbReference type="Pfam" id="PF00916">
    <property type="entry name" value="Sulfate_transp"/>
    <property type="match status" value="1"/>
</dbReference>
<evidence type="ECO:0000256" key="1">
    <source>
        <dbReference type="ARBA" id="ARBA00004141"/>
    </source>
</evidence>
<dbReference type="SUPFAM" id="SSF52091">
    <property type="entry name" value="SpoIIaa-like"/>
    <property type="match status" value="1"/>
</dbReference>
<feature type="transmembrane region" description="Helical" evidence="5">
    <location>
        <begin position="376"/>
        <end position="409"/>
    </location>
</feature>
<dbReference type="EMBL" id="JADIMM010000094">
    <property type="protein sequence ID" value="MBO8458217.1"/>
    <property type="molecule type" value="Genomic_DNA"/>
</dbReference>
<accession>A0A9D9HQQ1</accession>
<dbReference type="GO" id="GO:0055085">
    <property type="term" value="P:transmembrane transport"/>
    <property type="evidence" value="ECO:0007669"/>
    <property type="project" value="InterPro"/>
</dbReference>
<keyword evidence="2 5" id="KW-0812">Transmembrane</keyword>
<evidence type="ECO:0000256" key="3">
    <source>
        <dbReference type="ARBA" id="ARBA00022989"/>
    </source>
</evidence>
<dbReference type="GO" id="GO:0016020">
    <property type="term" value="C:membrane"/>
    <property type="evidence" value="ECO:0007669"/>
    <property type="project" value="UniProtKB-SubCell"/>
</dbReference>
<reference evidence="7" key="1">
    <citation type="submission" date="2020-10" db="EMBL/GenBank/DDBJ databases">
        <authorList>
            <person name="Gilroy R."/>
        </authorList>
    </citation>
    <scope>NUCLEOTIDE SEQUENCE</scope>
    <source>
        <strain evidence="7">10532</strain>
    </source>
</reference>
<evidence type="ECO:0000313" key="8">
    <source>
        <dbReference type="Proteomes" id="UP000823638"/>
    </source>
</evidence>
<feature type="transmembrane region" description="Helical" evidence="5">
    <location>
        <begin position="247"/>
        <end position="267"/>
    </location>
</feature>
<gene>
    <name evidence="7" type="ORF">IAA81_08350</name>
</gene>
<comment type="subcellular location">
    <subcellularLocation>
        <location evidence="1">Membrane</location>
        <topology evidence="1">Multi-pass membrane protein</topology>
    </subcellularLocation>
</comment>
<dbReference type="AlphaFoldDB" id="A0A9D9HQQ1"/>
<feature type="transmembrane region" description="Helical" evidence="5">
    <location>
        <begin position="161"/>
        <end position="189"/>
    </location>
</feature>
<organism evidence="7 8">
    <name type="scientific">Candidatus Gallitreponema excrementavium</name>
    <dbReference type="NCBI Taxonomy" id="2840840"/>
    <lineage>
        <taxon>Bacteria</taxon>
        <taxon>Pseudomonadati</taxon>
        <taxon>Spirochaetota</taxon>
        <taxon>Spirochaetia</taxon>
        <taxon>Spirochaetales</taxon>
        <taxon>Candidatus Gallitreponema</taxon>
    </lineage>
</organism>
<evidence type="ECO:0000256" key="2">
    <source>
        <dbReference type="ARBA" id="ARBA00022692"/>
    </source>
</evidence>
<feature type="transmembrane region" description="Helical" evidence="5">
    <location>
        <begin position="288"/>
        <end position="306"/>
    </location>
</feature>
<feature type="transmembrane region" description="Helical" evidence="5">
    <location>
        <begin position="326"/>
        <end position="355"/>
    </location>
</feature>
<evidence type="ECO:0000256" key="5">
    <source>
        <dbReference type="SAM" id="Phobius"/>
    </source>
</evidence>
<dbReference type="InterPro" id="IPR001902">
    <property type="entry name" value="SLC26A/SulP_fam"/>
</dbReference>
<sequence length="555" mass="59452">MVRKFLSDLKNEFAGYNATKFGRDLMAGLTVTAVALPLALAFGVSGGADAAAGLITAILGGIIIGFFSGASYQISGPTGAMSAILITIVLKYQLQGVFLATLMAGVILLIAGFFRLGKLIGFIPSPVITGFTSGIALIIALGQVDNFFGNISPDGTTLEKIVLYFTQGFSVNFQTLGIGLLVVLIMVFYPKKWNSFVPSSLVAIIIAGLVSNLAGFKIAVVGDIPRTLLPEARLSFSGINLAMIKDLISPAVSIAALGMIESLLCGASASKMKNEPFDADRELVAQGIGNIIIPFFGGVPATAAIARTSVAIKSGSETRLTGIIHSLGLLASMFLLGGVMAKLPLAALSGVLMVTAWRMNEWKAIKYFFTKRFKTAIAQFLITMIATVVLDLTWAIIIGLGISIFLFVIHASNLRINLSPVENSRLPEVFKNKDIESVNGKTIVMYVSGPLFFTTAYKLAETLPKIQDCAKLIFSFRGCSTIDLPGVQALIDFTREVQKRGVKVEFCGVQDSIKSYMDRSGFTKELKDTPFFSSVDRALLYSYEESTKLEQSPVN</sequence>
<comment type="caution">
    <text evidence="7">The sequence shown here is derived from an EMBL/GenBank/DDBJ whole genome shotgun (WGS) entry which is preliminary data.</text>
</comment>
<feature type="transmembrane region" description="Helical" evidence="5">
    <location>
        <begin position="201"/>
        <end position="220"/>
    </location>
</feature>
<dbReference type="InterPro" id="IPR036513">
    <property type="entry name" value="STAS_dom_sf"/>
</dbReference>
<evidence type="ECO:0000313" key="7">
    <source>
        <dbReference type="EMBL" id="MBO8458217.1"/>
    </source>
</evidence>